<dbReference type="AlphaFoldDB" id="T1J2A0"/>
<evidence type="ECO:0000256" key="6">
    <source>
        <dbReference type="ARBA" id="ARBA00023328"/>
    </source>
</evidence>
<dbReference type="GO" id="GO:0034080">
    <property type="term" value="P:CENP-A containing chromatin assembly"/>
    <property type="evidence" value="ECO:0007669"/>
    <property type="project" value="InterPro"/>
</dbReference>
<dbReference type="HOGENOM" id="CLU_837639_0_0_1"/>
<accession>T1J2A0</accession>
<name>T1J2A0_STRMM</name>
<dbReference type="PANTHER" id="PTHR46790:SF1">
    <property type="entry name" value="CENTROMERE PROTEIN N"/>
    <property type="match status" value="1"/>
</dbReference>
<proteinExistence type="inferred from homology"/>
<dbReference type="InterPro" id="IPR007902">
    <property type="entry name" value="Chl4/mis15/CENP-N"/>
</dbReference>
<dbReference type="OMA" id="WSVYQMK"/>
<comment type="similarity">
    <text evidence="3">Belongs to the CENP-N/CHL4 family.</text>
</comment>
<dbReference type="GO" id="GO:0000775">
    <property type="term" value="C:chromosome, centromeric region"/>
    <property type="evidence" value="ECO:0007669"/>
    <property type="project" value="UniProtKB-SubCell"/>
</dbReference>
<evidence type="ECO:0000256" key="5">
    <source>
        <dbReference type="ARBA" id="ARBA00023242"/>
    </source>
</evidence>
<dbReference type="STRING" id="126957.T1J2A0"/>
<dbReference type="PhylomeDB" id="T1J2A0"/>
<dbReference type="InterPro" id="IPR052011">
    <property type="entry name" value="CENP-NAC/CAD_complex"/>
</dbReference>
<dbReference type="EMBL" id="JH431796">
    <property type="status" value="NOT_ANNOTATED_CDS"/>
    <property type="molecule type" value="Genomic_DNA"/>
</dbReference>
<evidence type="ECO:0000256" key="1">
    <source>
        <dbReference type="ARBA" id="ARBA00004123"/>
    </source>
</evidence>
<keyword evidence="8" id="KW-1185">Reference proteome</keyword>
<keyword evidence="6" id="KW-0137">Centromere</keyword>
<organism evidence="7 8">
    <name type="scientific">Strigamia maritima</name>
    <name type="common">European centipede</name>
    <name type="synonym">Geophilus maritimus</name>
    <dbReference type="NCBI Taxonomy" id="126957"/>
    <lineage>
        <taxon>Eukaryota</taxon>
        <taxon>Metazoa</taxon>
        <taxon>Ecdysozoa</taxon>
        <taxon>Arthropoda</taxon>
        <taxon>Myriapoda</taxon>
        <taxon>Chilopoda</taxon>
        <taxon>Pleurostigmophora</taxon>
        <taxon>Geophilomorpha</taxon>
        <taxon>Linotaeniidae</taxon>
        <taxon>Strigamia</taxon>
    </lineage>
</organism>
<keyword evidence="5" id="KW-0539">Nucleus</keyword>
<dbReference type="GO" id="GO:0005654">
    <property type="term" value="C:nucleoplasm"/>
    <property type="evidence" value="ECO:0007669"/>
    <property type="project" value="TreeGrafter"/>
</dbReference>
<protein>
    <submittedName>
        <fullName evidence="7">Uncharacterized protein</fullName>
    </submittedName>
</protein>
<dbReference type="PANTHER" id="PTHR46790">
    <property type="entry name" value="CENTROMERE PROTEIN N"/>
    <property type="match status" value="1"/>
</dbReference>
<reference evidence="7" key="2">
    <citation type="submission" date="2015-02" db="UniProtKB">
        <authorList>
            <consortium name="EnsemblMetazoa"/>
        </authorList>
    </citation>
    <scope>IDENTIFICATION</scope>
</reference>
<dbReference type="Proteomes" id="UP000014500">
    <property type="component" value="Unassembled WGS sequence"/>
</dbReference>
<comment type="subcellular location">
    <subcellularLocation>
        <location evidence="2">Chromosome</location>
        <location evidence="2">Centromere</location>
    </subcellularLocation>
    <subcellularLocation>
        <location evidence="1">Nucleus</location>
    </subcellularLocation>
</comment>
<evidence type="ECO:0000256" key="3">
    <source>
        <dbReference type="ARBA" id="ARBA00005566"/>
    </source>
</evidence>
<evidence type="ECO:0000313" key="7">
    <source>
        <dbReference type="EnsemblMetazoa" id="SMAR007682-PA"/>
    </source>
</evidence>
<sequence length="332" mass="37542">MTITLANIINKYSITELINYFDQIPYLSTAVNHYKGKNSNKTVIAKIVRYCETNGVSQKVAEQLDLLDTVAKQNSYEWQVFEFTDPTSYFEDAKTITGNPDLLVPRIETKLQLGFTATCQYIMRDGFLWIRALITNPIVKQSSTVMHAAYGFHSSIIVAKFSNCHEKKAILKAVASALNYRDYNEIQLSGCCVRSLMRLHNEKNNSGYKMKFAHRNPLLTFGTTNNAVPAFKNTKTSIMEDTADSEKSEYLENIFGAFQQPRLQSVQFDIQTPFTSQSNISESDPFHCSVSFKGPSVLEGFREMVKEGLMAHPLPKHVETVRMGGKNVIKLQ</sequence>
<evidence type="ECO:0000313" key="8">
    <source>
        <dbReference type="Proteomes" id="UP000014500"/>
    </source>
</evidence>
<keyword evidence="4" id="KW-0158">Chromosome</keyword>
<evidence type="ECO:0000256" key="2">
    <source>
        <dbReference type="ARBA" id="ARBA00004584"/>
    </source>
</evidence>
<dbReference type="EnsemblMetazoa" id="SMAR007682-RA">
    <property type="protein sequence ID" value="SMAR007682-PA"/>
    <property type="gene ID" value="SMAR007682"/>
</dbReference>
<evidence type="ECO:0000256" key="4">
    <source>
        <dbReference type="ARBA" id="ARBA00022454"/>
    </source>
</evidence>
<dbReference type="GO" id="GO:0007059">
    <property type="term" value="P:chromosome segregation"/>
    <property type="evidence" value="ECO:0007669"/>
    <property type="project" value="InterPro"/>
</dbReference>
<dbReference type="Pfam" id="PF05238">
    <property type="entry name" value="CENP-N"/>
    <property type="match status" value="1"/>
</dbReference>
<reference evidence="8" key="1">
    <citation type="submission" date="2011-05" db="EMBL/GenBank/DDBJ databases">
        <authorList>
            <person name="Richards S.R."/>
            <person name="Qu J."/>
            <person name="Jiang H."/>
            <person name="Jhangiani S.N."/>
            <person name="Agravi P."/>
            <person name="Goodspeed R."/>
            <person name="Gross S."/>
            <person name="Mandapat C."/>
            <person name="Jackson L."/>
            <person name="Mathew T."/>
            <person name="Pu L."/>
            <person name="Thornton R."/>
            <person name="Saada N."/>
            <person name="Wilczek-Boney K.B."/>
            <person name="Lee S."/>
            <person name="Kovar C."/>
            <person name="Wu Y."/>
            <person name="Scherer S.E."/>
            <person name="Worley K.C."/>
            <person name="Muzny D.M."/>
            <person name="Gibbs R."/>
        </authorList>
    </citation>
    <scope>NUCLEOTIDE SEQUENCE</scope>
    <source>
        <strain evidence="8">Brora</strain>
    </source>
</reference>